<protein>
    <submittedName>
        <fullName evidence="4">Rho-associated protein kinase 2</fullName>
    </submittedName>
</protein>
<keyword evidence="4" id="KW-0808">Transferase</keyword>
<name>A0AAJ6VXQ5_9ACAR</name>
<proteinExistence type="predicted"/>
<dbReference type="Proteomes" id="UP000694867">
    <property type="component" value="Unplaced"/>
</dbReference>
<evidence type="ECO:0000313" key="3">
    <source>
        <dbReference type="Proteomes" id="UP000694867"/>
    </source>
</evidence>
<feature type="coiled-coil region" evidence="1">
    <location>
        <begin position="104"/>
        <end position="141"/>
    </location>
</feature>
<gene>
    <name evidence="4" type="primary">LOC100899326</name>
</gene>
<dbReference type="AlphaFoldDB" id="A0AAJ6VXQ5"/>
<dbReference type="RefSeq" id="XP_003742916.1">
    <property type="nucleotide sequence ID" value="XM_003742868.1"/>
</dbReference>
<dbReference type="KEGG" id="goe:100899326"/>
<reference evidence="4" key="1">
    <citation type="submission" date="2025-08" db="UniProtKB">
        <authorList>
            <consortium name="RefSeq"/>
        </authorList>
    </citation>
    <scope>IDENTIFICATION</scope>
</reference>
<evidence type="ECO:0000313" key="4">
    <source>
        <dbReference type="RefSeq" id="XP_003742916.1"/>
    </source>
</evidence>
<dbReference type="InterPro" id="IPR011993">
    <property type="entry name" value="PH-like_dom_sf"/>
</dbReference>
<keyword evidence="4" id="KW-0418">Kinase</keyword>
<dbReference type="GeneID" id="100899326"/>
<feature type="region of interest" description="Disordered" evidence="2">
    <location>
        <begin position="18"/>
        <end position="40"/>
    </location>
</feature>
<keyword evidence="3" id="KW-1185">Reference proteome</keyword>
<accession>A0AAJ6VXQ5</accession>
<dbReference type="Gene3D" id="2.30.29.30">
    <property type="entry name" value="Pleckstrin-homology domain (PH domain)/Phosphotyrosine-binding domain (PTB)"/>
    <property type="match status" value="1"/>
</dbReference>
<sequence>MNTFRDVRKYIGYQRLSSGDLVSDDDSRDAGGPSDPAPQLSDYIIIESRKSQVAPIDPVVPRGSHLTKSSSSSFEDDELWTVTVDVDAGSMEKTSGRLSDRKSIFRKEEIEKELEATKANLQREQKKREQLEESLRRLKTKTGRSASTISEPGCIVDTISPKDLLYAYTNELTLRVSSQLQLDGRDYLIEKMRRAHSDDESEPVEAWFDISTSQNGRNGWHRRYIALSATKLLFYESPEDFLQKKPSRVIRLDMLITVRNIITDTEGRISIANSNAQWYSIRTIESRNL</sequence>
<dbReference type="GO" id="GO:0016301">
    <property type="term" value="F:kinase activity"/>
    <property type="evidence" value="ECO:0007669"/>
    <property type="project" value="UniProtKB-KW"/>
</dbReference>
<keyword evidence="1" id="KW-0175">Coiled coil</keyword>
<evidence type="ECO:0000256" key="1">
    <source>
        <dbReference type="SAM" id="Coils"/>
    </source>
</evidence>
<organism evidence="3 4">
    <name type="scientific">Galendromus occidentalis</name>
    <name type="common">western predatory mite</name>
    <dbReference type="NCBI Taxonomy" id="34638"/>
    <lineage>
        <taxon>Eukaryota</taxon>
        <taxon>Metazoa</taxon>
        <taxon>Ecdysozoa</taxon>
        <taxon>Arthropoda</taxon>
        <taxon>Chelicerata</taxon>
        <taxon>Arachnida</taxon>
        <taxon>Acari</taxon>
        <taxon>Parasitiformes</taxon>
        <taxon>Mesostigmata</taxon>
        <taxon>Gamasina</taxon>
        <taxon>Phytoseioidea</taxon>
        <taxon>Phytoseiidae</taxon>
        <taxon>Typhlodrominae</taxon>
        <taxon>Galendromus</taxon>
    </lineage>
</organism>
<evidence type="ECO:0000256" key="2">
    <source>
        <dbReference type="SAM" id="MobiDB-lite"/>
    </source>
</evidence>
<dbReference type="SUPFAM" id="SSF50729">
    <property type="entry name" value="PH domain-like"/>
    <property type="match status" value="1"/>
</dbReference>